<keyword evidence="4" id="KW-1185">Reference proteome</keyword>
<feature type="region of interest" description="Disordered" evidence="2">
    <location>
        <begin position="1"/>
        <end position="30"/>
    </location>
</feature>
<dbReference type="EMBL" id="LHPF02000009">
    <property type="protein sequence ID" value="PSC72613.1"/>
    <property type="molecule type" value="Genomic_DNA"/>
</dbReference>
<dbReference type="OrthoDB" id="10563450at2759"/>
<evidence type="ECO:0000256" key="2">
    <source>
        <dbReference type="SAM" id="MobiDB-lite"/>
    </source>
</evidence>
<keyword evidence="1" id="KW-0175">Coiled coil</keyword>
<sequence length="456" mass="45468">MEHAAASRPSGAAMAPRQSARPVRAPGAAGVLRRRRAPLPPTAIDPAAAAQMTFQVQEFGLTLIGAGMVTGLACSAAAAVRGAAGAYTAAAAAQSATATVAAAAAARAATSAPVLVEQSLAAAASASLETTFQQPATVEISDIKSSLRAAAEAAVAAVKSTADAPSTRPAVAPRRADNEPNGIAVKPGMTVEEATKQVKDWIEAWRGASPAEVAPVETTPMELPGGGAVPTTRVTEPSMPPSAAAVLSAMTSDAPVANTPTGSAGEEATTKQGGPAGGVAERQPQPVLAAAGGVPAGADEASGMEKEAAYKVADSKLAQGGGQQAAKAERVASAMRKTLVEVGADYEKKIENLWSAYETKKAEEAELLAKSERILQNLAELEAAEKEQLAAAAAQQAAIVQAAPAPVPAPVPANAFEQLLARLVAVFQAVQRWVQQLVAALAGRGGDGGAAAGASA</sequence>
<feature type="region of interest" description="Disordered" evidence="2">
    <location>
        <begin position="254"/>
        <end position="281"/>
    </location>
</feature>
<proteinExistence type="predicted"/>
<feature type="region of interest" description="Disordered" evidence="2">
    <location>
        <begin position="160"/>
        <end position="185"/>
    </location>
</feature>
<accession>A0A2P6VEU2</accession>
<dbReference type="STRING" id="554055.A0A2P6VEU2"/>
<dbReference type="AlphaFoldDB" id="A0A2P6VEU2"/>
<organism evidence="3 4">
    <name type="scientific">Micractinium conductrix</name>
    <dbReference type="NCBI Taxonomy" id="554055"/>
    <lineage>
        <taxon>Eukaryota</taxon>
        <taxon>Viridiplantae</taxon>
        <taxon>Chlorophyta</taxon>
        <taxon>core chlorophytes</taxon>
        <taxon>Trebouxiophyceae</taxon>
        <taxon>Chlorellales</taxon>
        <taxon>Chlorellaceae</taxon>
        <taxon>Chlorella clade</taxon>
        <taxon>Micractinium</taxon>
    </lineage>
</organism>
<evidence type="ECO:0000313" key="4">
    <source>
        <dbReference type="Proteomes" id="UP000239649"/>
    </source>
</evidence>
<protein>
    <submittedName>
        <fullName evidence="3">Uncharacterized protein</fullName>
    </submittedName>
</protein>
<dbReference type="Proteomes" id="UP000239649">
    <property type="component" value="Unassembled WGS sequence"/>
</dbReference>
<evidence type="ECO:0000256" key="1">
    <source>
        <dbReference type="SAM" id="Coils"/>
    </source>
</evidence>
<gene>
    <name evidence="3" type="ORF">C2E20_3874</name>
</gene>
<comment type="caution">
    <text evidence="3">The sequence shown here is derived from an EMBL/GenBank/DDBJ whole genome shotgun (WGS) entry which is preliminary data.</text>
</comment>
<evidence type="ECO:0000313" key="3">
    <source>
        <dbReference type="EMBL" id="PSC72613.1"/>
    </source>
</evidence>
<name>A0A2P6VEU2_9CHLO</name>
<feature type="coiled-coil region" evidence="1">
    <location>
        <begin position="364"/>
        <end position="395"/>
    </location>
</feature>
<reference evidence="3 4" key="1">
    <citation type="journal article" date="2018" name="Plant J.">
        <title>Genome sequences of Chlorella sorokiniana UTEX 1602 and Micractinium conductrix SAG 241.80: implications to maltose excretion by a green alga.</title>
        <authorList>
            <person name="Arriola M.B."/>
            <person name="Velmurugan N."/>
            <person name="Zhang Y."/>
            <person name="Plunkett M.H."/>
            <person name="Hondzo H."/>
            <person name="Barney B.M."/>
        </authorList>
    </citation>
    <scope>NUCLEOTIDE SEQUENCE [LARGE SCALE GENOMIC DNA]</scope>
    <source>
        <strain evidence="3 4">SAG 241.80</strain>
    </source>
</reference>